<dbReference type="AlphaFoldDB" id="A0A6C0J875"/>
<sequence length="171" mass="19935">MGLVLTPDGVLQTGWIVNNQEQSHELGKYLESNKIKLCSPKGTDFSRDIIEVLTYHEASDILVKAENGKYQSILAARRKTDNTFHIEYLCSAYPGAGEWLLNKVKEFVKENRDKFNAVTLYPYTHDLRSYYISRGFVEIPGRLVVEWRPPSGGRRKTRRMTRRMRTRSRRH</sequence>
<evidence type="ECO:0000256" key="1">
    <source>
        <dbReference type="SAM" id="MobiDB-lite"/>
    </source>
</evidence>
<protein>
    <recommendedName>
        <fullName evidence="3">N-acetyltransferase domain-containing protein</fullName>
    </recommendedName>
</protein>
<proteinExistence type="predicted"/>
<feature type="region of interest" description="Disordered" evidence="1">
    <location>
        <begin position="150"/>
        <end position="171"/>
    </location>
</feature>
<accession>A0A6C0J875</accession>
<evidence type="ECO:0000313" key="2">
    <source>
        <dbReference type="EMBL" id="QHT99833.1"/>
    </source>
</evidence>
<feature type="compositionally biased region" description="Basic residues" evidence="1">
    <location>
        <begin position="153"/>
        <end position="171"/>
    </location>
</feature>
<evidence type="ECO:0008006" key="3">
    <source>
        <dbReference type="Google" id="ProtNLM"/>
    </source>
</evidence>
<name>A0A6C0J875_9ZZZZ</name>
<organism evidence="2">
    <name type="scientific">viral metagenome</name>
    <dbReference type="NCBI Taxonomy" id="1070528"/>
    <lineage>
        <taxon>unclassified sequences</taxon>
        <taxon>metagenomes</taxon>
        <taxon>organismal metagenomes</taxon>
    </lineage>
</organism>
<dbReference type="EMBL" id="MN740318">
    <property type="protein sequence ID" value="QHT99833.1"/>
    <property type="molecule type" value="Genomic_DNA"/>
</dbReference>
<reference evidence="2" key="1">
    <citation type="journal article" date="2020" name="Nature">
        <title>Giant virus diversity and host interactions through global metagenomics.</title>
        <authorList>
            <person name="Schulz F."/>
            <person name="Roux S."/>
            <person name="Paez-Espino D."/>
            <person name="Jungbluth S."/>
            <person name="Walsh D.A."/>
            <person name="Denef V.J."/>
            <person name="McMahon K.D."/>
            <person name="Konstantinidis K.T."/>
            <person name="Eloe-Fadrosh E.A."/>
            <person name="Kyrpides N.C."/>
            <person name="Woyke T."/>
        </authorList>
    </citation>
    <scope>NUCLEOTIDE SEQUENCE</scope>
    <source>
        <strain evidence="2">GVMAG-M-3300025778-1</strain>
    </source>
</reference>